<keyword evidence="3 6" id="KW-0479">Metal-binding</keyword>
<comment type="cofactor">
    <cofactor evidence="6">
        <name>Mg(2+)</name>
        <dbReference type="ChEBI" id="CHEBI:18420"/>
    </cofactor>
</comment>
<comment type="caution">
    <text evidence="8">The sequence shown here is derived from an EMBL/GenBank/DDBJ whole genome shotgun (WGS) entry which is preliminary data.</text>
</comment>
<reference evidence="8 9" key="1">
    <citation type="journal article" date="2015" name="Stand. Genomic Sci.">
        <title>Genomic Encyclopedia of Bacterial and Archaeal Type Strains, Phase III: the genomes of soil and plant-associated and newly described type strains.</title>
        <authorList>
            <person name="Whitman W.B."/>
            <person name="Woyke T."/>
            <person name="Klenk H.P."/>
            <person name="Zhou Y."/>
            <person name="Lilburn T.G."/>
            <person name="Beck B.J."/>
            <person name="De Vos P."/>
            <person name="Vandamme P."/>
            <person name="Eisen J.A."/>
            <person name="Garrity G."/>
            <person name="Hugenholtz P."/>
            <person name="Kyrpides N.C."/>
        </authorList>
    </citation>
    <scope>NUCLEOTIDE SEQUENCE [LARGE SCALE GENOMIC DNA]</scope>
    <source>
        <strain evidence="8 9">VKM Ac-2541</strain>
    </source>
</reference>
<dbReference type="HAMAP" id="MF_00265">
    <property type="entry name" value="VapC_Nob1"/>
    <property type="match status" value="1"/>
</dbReference>
<dbReference type="RefSeq" id="WP_132148315.1">
    <property type="nucleotide sequence ID" value="NZ_SLWR01000004.1"/>
</dbReference>
<evidence type="ECO:0000259" key="7">
    <source>
        <dbReference type="Pfam" id="PF01850"/>
    </source>
</evidence>
<keyword evidence="6" id="KW-0800">Toxin</keyword>
<dbReference type="InterPro" id="IPR029060">
    <property type="entry name" value="PIN-like_dom_sf"/>
</dbReference>
<keyword evidence="1 6" id="KW-1277">Toxin-antitoxin system</keyword>
<evidence type="ECO:0000256" key="4">
    <source>
        <dbReference type="ARBA" id="ARBA00022801"/>
    </source>
</evidence>
<evidence type="ECO:0000256" key="1">
    <source>
        <dbReference type="ARBA" id="ARBA00022649"/>
    </source>
</evidence>
<dbReference type="SUPFAM" id="SSF88723">
    <property type="entry name" value="PIN domain-like"/>
    <property type="match status" value="1"/>
</dbReference>
<feature type="binding site" evidence="6">
    <location>
        <position position="5"/>
    </location>
    <ligand>
        <name>Mg(2+)</name>
        <dbReference type="ChEBI" id="CHEBI:18420"/>
    </ligand>
</feature>
<evidence type="ECO:0000256" key="3">
    <source>
        <dbReference type="ARBA" id="ARBA00022723"/>
    </source>
</evidence>
<sequence>MIVVDSGPLVAAAISTDINHQRCVDLFASLRLNGERLVVPPFVVTEVCYFLAREGGSKPEAAFVRSLAVGDFTIAPATAAGLERIADLIGQYADLPLGLVDASVVTLAEQLEVEEIATLDRRHFSVVRPQHVDAFALLP</sequence>
<dbReference type="EC" id="3.1.-.-" evidence="6"/>
<evidence type="ECO:0000256" key="2">
    <source>
        <dbReference type="ARBA" id="ARBA00022722"/>
    </source>
</evidence>
<name>A0A4R2ITM2_9ACTN</name>
<proteinExistence type="inferred from homology"/>
<evidence type="ECO:0000256" key="5">
    <source>
        <dbReference type="ARBA" id="ARBA00022842"/>
    </source>
</evidence>
<feature type="domain" description="PIN" evidence="7">
    <location>
        <begin position="2"/>
        <end position="125"/>
    </location>
</feature>
<comment type="function">
    <text evidence="6">Toxic component of a toxin-antitoxin (TA) system. An RNase.</text>
</comment>
<protein>
    <recommendedName>
        <fullName evidence="6">Ribonuclease VapC</fullName>
        <shortName evidence="6">RNase VapC</shortName>
        <ecNumber evidence="6">3.1.-.-</ecNumber>
    </recommendedName>
    <alternativeName>
        <fullName evidence="6">Toxin VapC</fullName>
    </alternativeName>
</protein>
<evidence type="ECO:0000256" key="6">
    <source>
        <dbReference type="HAMAP-Rule" id="MF_00265"/>
    </source>
</evidence>
<dbReference type="Pfam" id="PF01850">
    <property type="entry name" value="PIN"/>
    <property type="match status" value="1"/>
</dbReference>
<dbReference type="Gene3D" id="3.40.50.1010">
    <property type="entry name" value="5'-nuclease"/>
    <property type="match status" value="1"/>
</dbReference>
<feature type="binding site" evidence="6">
    <location>
        <position position="101"/>
    </location>
    <ligand>
        <name>Mg(2+)</name>
        <dbReference type="ChEBI" id="CHEBI:18420"/>
    </ligand>
</feature>
<gene>
    <name evidence="6" type="primary">vapC</name>
    <name evidence="8" type="ORF">EV646_104256</name>
</gene>
<dbReference type="AlphaFoldDB" id="A0A4R2ITM2"/>
<dbReference type="Proteomes" id="UP000295573">
    <property type="component" value="Unassembled WGS sequence"/>
</dbReference>
<organism evidence="8 9">
    <name type="scientific">Kribbella antiqua</name>
    <dbReference type="NCBI Taxonomy" id="2512217"/>
    <lineage>
        <taxon>Bacteria</taxon>
        <taxon>Bacillati</taxon>
        <taxon>Actinomycetota</taxon>
        <taxon>Actinomycetes</taxon>
        <taxon>Propionibacteriales</taxon>
        <taxon>Kribbellaceae</taxon>
        <taxon>Kribbella</taxon>
    </lineage>
</organism>
<keyword evidence="2 6" id="KW-0540">Nuclease</keyword>
<dbReference type="InterPro" id="IPR002716">
    <property type="entry name" value="PIN_dom"/>
</dbReference>
<dbReference type="GO" id="GO:0004540">
    <property type="term" value="F:RNA nuclease activity"/>
    <property type="evidence" value="ECO:0007669"/>
    <property type="project" value="InterPro"/>
</dbReference>
<keyword evidence="4 6" id="KW-0378">Hydrolase</keyword>
<comment type="similarity">
    <text evidence="6">Belongs to the PINc/VapC protein family.</text>
</comment>
<dbReference type="OrthoDB" id="32665at2"/>
<dbReference type="InterPro" id="IPR022907">
    <property type="entry name" value="VapC_family"/>
</dbReference>
<evidence type="ECO:0000313" key="9">
    <source>
        <dbReference type="Proteomes" id="UP000295573"/>
    </source>
</evidence>
<dbReference type="EMBL" id="SLWR01000004">
    <property type="protein sequence ID" value="TCO48437.1"/>
    <property type="molecule type" value="Genomic_DNA"/>
</dbReference>
<dbReference type="GO" id="GO:0090729">
    <property type="term" value="F:toxin activity"/>
    <property type="evidence" value="ECO:0007669"/>
    <property type="project" value="UniProtKB-KW"/>
</dbReference>
<accession>A0A4R2ITM2</accession>
<dbReference type="GO" id="GO:0000287">
    <property type="term" value="F:magnesium ion binding"/>
    <property type="evidence" value="ECO:0007669"/>
    <property type="project" value="UniProtKB-UniRule"/>
</dbReference>
<keyword evidence="5 6" id="KW-0460">Magnesium</keyword>
<keyword evidence="9" id="KW-1185">Reference proteome</keyword>
<evidence type="ECO:0000313" key="8">
    <source>
        <dbReference type="EMBL" id="TCO48437.1"/>
    </source>
</evidence>
<dbReference type="GO" id="GO:0016787">
    <property type="term" value="F:hydrolase activity"/>
    <property type="evidence" value="ECO:0007669"/>
    <property type="project" value="UniProtKB-KW"/>
</dbReference>